<feature type="compositionally biased region" description="Polar residues" evidence="1">
    <location>
        <begin position="324"/>
        <end position="345"/>
    </location>
</feature>
<evidence type="ECO:0000313" key="3">
    <source>
        <dbReference type="Proteomes" id="UP001140562"/>
    </source>
</evidence>
<dbReference type="AlphaFoldDB" id="A0A9W9C4F5"/>
<evidence type="ECO:0000256" key="1">
    <source>
        <dbReference type="SAM" id="MobiDB-lite"/>
    </source>
</evidence>
<feature type="region of interest" description="Disordered" evidence="1">
    <location>
        <begin position="307"/>
        <end position="386"/>
    </location>
</feature>
<dbReference type="Proteomes" id="UP001140562">
    <property type="component" value="Unassembled WGS sequence"/>
</dbReference>
<protein>
    <submittedName>
        <fullName evidence="2">Uncharacterized protein</fullName>
    </submittedName>
</protein>
<organism evidence="2 3">
    <name type="scientific">Didymella glomerata</name>
    <dbReference type="NCBI Taxonomy" id="749621"/>
    <lineage>
        <taxon>Eukaryota</taxon>
        <taxon>Fungi</taxon>
        <taxon>Dikarya</taxon>
        <taxon>Ascomycota</taxon>
        <taxon>Pezizomycotina</taxon>
        <taxon>Dothideomycetes</taxon>
        <taxon>Pleosporomycetidae</taxon>
        <taxon>Pleosporales</taxon>
        <taxon>Pleosporineae</taxon>
        <taxon>Didymellaceae</taxon>
        <taxon>Didymella</taxon>
    </lineage>
</organism>
<dbReference type="EMBL" id="JAPEUV010000004">
    <property type="protein sequence ID" value="KAJ4343000.1"/>
    <property type="molecule type" value="Genomic_DNA"/>
</dbReference>
<feature type="compositionally biased region" description="Low complexity" evidence="1">
    <location>
        <begin position="259"/>
        <end position="273"/>
    </location>
</feature>
<sequence>MEGRVARHYRLQDGMDLILGKLRHDAKSITTEDAQSLADNADKGDQRTANVIAAIADIALRNEEERGAANNHARSVGIASQSPFDVSQDVIQRLRSNPSSITEEDARRFSENVEAKDARSARLVSAVESLAAARNDIYSNDASLSHSPHPSLLTLVKDLYAAVEVMPEDVDAEILKTTQSIVSKMQKAIGHTNAPHPELEAELQQEYAKIVPKVERGVVTKAEADYLHSLEARTHGHTERGGLTAIAQSVAARRERRSSASSGGSNARSRANSCTFTPHKQAHYDTGVDLSRAESDNWRTQSIAAATNALRSREQRSPEKGGVTPSSASRKRLQSLSESTNTTRGGDNICDVAFPKLQPYGSTDLASGGSENVPHVHKRENSLPPV</sequence>
<reference evidence="2" key="1">
    <citation type="submission" date="2022-10" db="EMBL/GenBank/DDBJ databases">
        <title>Tapping the CABI collections for fungal endophytes: first genome assemblies for Collariella, Neodidymelliopsis, Ascochyta clinopodiicola, Didymella pomorum, Didymosphaeria variabile, Neocosmospora piperis and Neocucurbitaria cava.</title>
        <authorList>
            <person name="Hill R."/>
        </authorList>
    </citation>
    <scope>NUCLEOTIDE SEQUENCE</scope>
    <source>
        <strain evidence="2">IMI 360193</strain>
    </source>
</reference>
<accession>A0A9W9C4F5</accession>
<name>A0A9W9C4F5_9PLEO</name>
<feature type="region of interest" description="Disordered" evidence="1">
    <location>
        <begin position="249"/>
        <end position="280"/>
    </location>
</feature>
<dbReference type="OrthoDB" id="2799468at2759"/>
<evidence type="ECO:0000313" key="2">
    <source>
        <dbReference type="EMBL" id="KAJ4343000.1"/>
    </source>
</evidence>
<gene>
    <name evidence="2" type="ORF">N0V87_000718</name>
</gene>
<comment type="caution">
    <text evidence="2">The sequence shown here is derived from an EMBL/GenBank/DDBJ whole genome shotgun (WGS) entry which is preliminary data.</text>
</comment>
<keyword evidence="3" id="KW-1185">Reference proteome</keyword>
<proteinExistence type="predicted"/>